<dbReference type="PANTHER" id="PTHR46796">
    <property type="entry name" value="HTH-TYPE TRANSCRIPTIONAL ACTIVATOR RHAS-RELATED"/>
    <property type="match status" value="1"/>
</dbReference>
<dbReference type="SMART" id="SM00342">
    <property type="entry name" value="HTH_ARAC"/>
    <property type="match status" value="1"/>
</dbReference>
<dbReference type="PROSITE" id="PS00041">
    <property type="entry name" value="HTH_ARAC_FAMILY_1"/>
    <property type="match status" value="1"/>
</dbReference>
<evidence type="ECO:0000256" key="1">
    <source>
        <dbReference type="ARBA" id="ARBA00023015"/>
    </source>
</evidence>
<evidence type="ECO:0000313" key="5">
    <source>
        <dbReference type="EMBL" id="TSJ77313.1"/>
    </source>
</evidence>
<dbReference type="Proteomes" id="UP000315648">
    <property type="component" value="Unassembled WGS sequence"/>
</dbReference>
<dbReference type="PROSITE" id="PS01124">
    <property type="entry name" value="HTH_ARAC_FAMILY_2"/>
    <property type="match status" value="1"/>
</dbReference>
<dbReference type="GO" id="GO:0043565">
    <property type="term" value="F:sequence-specific DNA binding"/>
    <property type="evidence" value="ECO:0007669"/>
    <property type="project" value="InterPro"/>
</dbReference>
<feature type="domain" description="HTH araC/xylS-type" evidence="4">
    <location>
        <begin position="189"/>
        <end position="288"/>
    </location>
</feature>
<evidence type="ECO:0000256" key="2">
    <source>
        <dbReference type="ARBA" id="ARBA00023125"/>
    </source>
</evidence>
<dbReference type="InterPro" id="IPR018062">
    <property type="entry name" value="HTH_AraC-typ_CS"/>
</dbReference>
<dbReference type="Gene3D" id="1.10.10.60">
    <property type="entry name" value="Homeodomain-like"/>
    <property type="match status" value="1"/>
</dbReference>
<dbReference type="Pfam" id="PF12833">
    <property type="entry name" value="HTH_18"/>
    <property type="match status" value="1"/>
</dbReference>
<dbReference type="EMBL" id="VMBG01000002">
    <property type="protein sequence ID" value="TSJ77313.1"/>
    <property type="molecule type" value="Genomic_DNA"/>
</dbReference>
<reference evidence="5 6" key="1">
    <citation type="submission" date="2019-07" db="EMBL/GenBank/DDBJ databases">
        <title>Description of 53C-WASEF.</title>
        <authorList>
            <person name="Pitt A."/>
            <person name="Hahn M.W."/>
        </authorList>
    </citation>
    <scope>NUCLEOTIDE SEQUENCE [LARGE SCALE GENOMIC DNA]</scope>
    <source>
        <strain evidence="5 6">53C-WASEF</strain>
    </source>
</reference>
<evidence type="ECO:0000313" key="6">
    <source>
        <dbReference type="Proteomes" id="UP000315648"/>
    </source>
</evidence>
<evidence type="ECO:0000259" key="4">
    <source>
        <dbReference type="PROSITE" id="PS01124"/>
    </source>
</evidence>
<accession>A0A556QKY6</accession>
<organism evidence="5 6">
    <name type="scientific">Rariglobus hedericola</name>
    <dbReference type="NCBI Taxonomy" id="2597822"/>
    <lineage>
        <taxon>Bacteria</taxon>
        <taxon>Pseudomonadati</taxon>
        <taxon>Verrucomicrobiota</taxon>
        <taxon>Opitutia</taxon>
        <taxon>Opitutales</taxon>
        <taxon>Opitutaceae</taxon>
        <taxon>Rariglobus</taxon>
    </lineage>
</organism>
<dbReference type="RefSeq" id="WP_144353716.1">
    <property type="nucleotide sequence ID" value="NZ_CBCRVV010000013.1"/>
</dbReference>
<sequence>MIASPPLRLSLHEWASLQTELIWVYDGVVDPEYRHLRTADGRAGYWARYVRSGQVRLSSPAGVLEAGPGQWLTGAREKGAIDVTDDARILSIHFLCQWPTGDDFFGKFGVRMISDEVCSALRKQAEQLQRSVRKSHPTAKVGYSHEQAAYPDFLRQQALFVNWLATWCETLAAQGCRPTYGGSGDERLTRVVRRLNESPMAAGFPKELLRAEAQLSPGQLDLKFVQAFGLSPWRYWERRRLEHAKRRLAQAEIPVKQVAYELGFKSDAHFVAWFRRLAGDAPGRFRAKPMGDR</sequence>
<dbReference type="InterPro" id="IPR050204">
    <property type="entry name" value="AraC_XylS_family_regulators"/>
</dbReference>
<dbReference type="OrthoDB" id="200262at2"/>
<dbReference type="GO" id="GO:0003700">
    <property type="term" value="F:DNA-binding transcription factor activity"/>
    <property type="evidence" value="ECO:0007669"/>
    <property type="project" value="InterPro"/>
</dbReference>
<dbReference type="AlphaFoldDB" id="A0A556QKY6"/>
<keyword evidence="6" id="KW-1185">Reference proteome</keyword>
<dbReference type="InterPro" id="IPR009057">
    <property type="entry name" value="Homeodomain-like_sf"/>
</dbReference>
<evidence type="ECO:0000256" key="3">
    <source>
        <dbReference type="ARBA" id="ARBA00023163"/>
    </source>
</evidence>
<name>A0A556QKY6_9BACT</name>
<keyword evidence="3" id="KW-0804">Transcription</keyword>
<keyword evidence="2" id="KW-0238">DNA-binding</keyword>
<comment type="caution">
    <text evidence="5">The sequence shown here is derived from an EMBL/GenBank/DDBJ whole genome shotgun (WGS) entry which is preliminary data.</text>
</comment>
<protein>
    <submittedName>
        <fullName evidence="5">Helix-turn-helix transcriptional regulator</fullName>
    </submittedName>
</protein>
<dbReference type="SUPFAM" id="SSF46689">
    <property type="entry name" value="Homeodomain-like"/>
    <property type="match status" value="1"/>
</dbReference>
<gene>
    <name evidence="5" type="ORF">FPL22_14560</name>
</gene>
<keyword evidence="1" id="KW-0805">Transcription regulation</keyword>
<dbReference type="InterPro" id="IPR018060">
    <property type="entry name" value="HTH_AraC"/>
</dbReference>
<proteinExistence type="predicted"/>